<comment type="function">
    <text evidence="7">Allows the formation of correctly charged Gln-tRNA(Gln) through the transamidation of misacylated Glu-tRNA(Gln) in the mitochondria. The reaction takes place in the presence of glutamine and ATP through an activated gamma-phospho-Glu-tRNA(Gln).</text>
</comment>
<feature type="domain" description="Amidase" evidence="8">
    <location>
        <begin position="30"/>
        <end position="471"/>
    </location>
</feature>
<protein>
    <recommendedName>
        <fullName evidence="7">Glutamyl-tRNA(Gln) amidotransferase subunit A, mitochondrial</fullName>
        <shortName evidence="7">Glu-AdT subunit A</shortName>
        <ecNumber evidence="7">6.3.5.7</ecNumber>
    </recommendedName>
</protein>
<evidence type="ECO:0000313" key="10">
    <source>
        <dbReference type="Proteomes" id="UP001174909"/>
    </source>
</evidence>
<dbReference type="NCBIfam" id="TIGR00132">
    <property type="entry name" value="gatA"/>
    <property type="match status" value="1"/>
</dbReference>
<keyword evidence="7" id="KW-0496">Mitochondrion</keyword>
<evidence type="ECO:0000256" key="3">
    <source>
        <dbReference type="ARBA" id="ARBA00022741"/>
    </source>
</evidence>
<evidence type="ECO:0000256" key="2">
    <source>
        <dbReference type="ARBA" id="ARBA00022598"/>
    </source>
</evidence>
<proteinExistence type="inferred from homology"/>
<dbReference type="EC" id="6.3.5.7" evidence="7"/>
<organism evidence="9 10">
    <name type="scientific">Geodia barretti</name>
    <name type="common">Barrett's horny sponge</name>
    <dbReference type="NCBI Taxonomy" id="519541"/>
    <lineage>
        <taxon>Eukaryota</taxon>
        <taxon>Metazoa</taxon>
        <taxon>Porifera</taxon>
        <taxon>Demospongiae</taxon>
        <taxon>Heteroscleromorpha</taxon>
        <taxon>Tetractinellida</taxon>
        <taxon>Astrophorina</taxon>
        <taxon>Geodiidae</taxon>
        <taxon>Geodia</taxon>
    </lineage>
</organism>
<dbReference type="SUPFAM" id="SSF75304">
    <property type="entry name" value="Amidase signature (AS) enzymes"/>
    <property type="match status" value="1"/>
</dbReference>
<accession>A0AA35X114</accession>
<evidence type="ECO:0000256" key="5">
    <source>
        <dbReference type="ARBA" id="ARBA00022917"/>
    </source>
</evidence>
<comment type="subcellular location">
    <subcellularLocation>
        <location evidence="7">Mitochondrion</location>
    </subcellularLocation>
</comment>
<dbReference type="GO" id="GO:0030956">
    <property type="term" value="C:glutamyl-tRNA(Gln) amidotransferase complex"/>
    <property type="evidence" value="ECO:0007669"/>
    <property type="project" value="UniProtKB-UniRule"/>
</dbReference>
<keyword evidence="4 7" id="KW-0067">ATP-binding</keyword>
<evidence type="ECO:0000256" key="1">
    <source>
        <dbReference type="ARBA" id="ARBA00008069"/>
    </source>
</evidence>
<sequence length="490" mass="52040">MAAHAASELWQLSAAEASRLLADREISSVELTDACLERIAAVDDRISAYITVTADLARQQATDADRRIAAGDASPLTGVPMQIKDLLCTNGIATTCASRMLAEYIPVYDATAVARLREHGAVLLGKGNMDEFGMGSSTENSAFFPTRNPWDTGRVPGGSSGGSAAAVSAGAAPFALGTDTGGSIRQPASFCGVTGLKPTYGRVSRYGLVAYASSLDQVGPIARDAADCALILQSIAGHDSRDATSLPDAVPDYSAALTGDISGLRLGVPSEYFAEGMDAGVRAAVTAAIDQLAALGAEIREVSLPTTQYALACYYIIAPSECSANLARYDGVKYGYSHQGDGDMWEAMERTRQHGFGPEVKRRIMLGAFALSSGYYDAYYHKAQQVRTLIRQDFAHVFEEVDALAAPVSPVVAFPIGERTDDPVRMYLVDVYTLPVNMAGLPAMSVPCGFSNGLPVGLQLIGPHLSEDRLLNIAHTYQQATEWHRERPGI</sequence>
<dbReference type="InterPro" id="IPR020556">
    <property type="entry name" value="Amidase_CS"/>
</dbReference>
<dbReference type="GO" id="GO:0005739">
    <property type="term" value="C:mitochondrion"/>
    <property type="evidence" value="ECO:0007669"/>
    <property type="project" value="UniProtKB-SubCell"/>
</dbReference>
<dbReference type="Proteomes" id="UP001174909">
    <property type="component" value="Unassembled WGS sequence"/>
</dbReference>
<keyword evidence="3 7" id="KW-0547">Nucleotide-binding</keyword>
<dbReference type="PROSITE" id="PS00571">
    <property type="entry name" value="AMIDASES"/>
    <property type="match status" value="1"/>
</dbReference>
<dbReference type="GO" id="GO:0070681">
    <property type="term" value="P:glutaminyl-tRNAGln biosynthesis via transamidation"/>
    <property type="evidence" value="ECO:0007669"/>
    <property type="project" value="UniProtKB-UniRule"/>
</dbReference>
<feature type="active site" description="Acyl-ester intermediate" evidence="7">
    <location>
        <position position="183"/>
    </location>
</feature>
<gene>
    <name evidence="9" type="ORF">GBAR_LOCUS22997</name>
</gene>
<keyword evidence="5 7" id="KW-0648">Protein biosynthesis</keyword>
<dbReference type="Gene3D" id="3.90.1300.10">
    <property type="entry name" value="Amidase signature (AS) domain"/>
    <property type="match status" value="1"/>
</dbReference>
<dbReference type="PANTHER" id="PTHR11895:SF151">
    <property type="entry name" value="GLUTAMYL-TRNA(GLN) AMIDOTRANSFERASE SUBUNIT A"/>
    <property type="match status" value="1"/>
</dbReference>
<dbReference type="Pfam" id="PF01425">
    <property type="entry name" value="Amidase"/>
    <property type="match status" value="1"/>
</dbReference>
<dbReference type="InterPro" id="IPR004412">
    <property type="entry name" value="GatA"/>
</dbReference>
<dbReference type="InterPro" id="IPR023631">
    <property type="entry name" value="Amidase_dom"/>
</dbReference>
<evidence type="ECO:0000259" key="8">
    <source>
        <dbReference type="Pfam" id="PF01425"/>
    </source>
</evidence>
<evidence type="ECO:0000313" key="9">
    <source>
        <dbReference type="EMBL" id="CAI8041348.1"/>
    </source>
</evidence>
<dbReference type="GO" id="GO:0032543">
    <property type="term" value="P:mitochondrial translation"/>
    <property type="evidence" value="ECO:0007669"/>
    <property type="project" value="UniProtKB-UniRule"/>
</dbReference>
<dbReference type="PANTHER" id="PTHR11895">
    <property type="entry name" value="TRANSAMIDASE"/>
    <property type="match status" value="1"/>
</dbReference>
<comment type="caution">
    <text evidence="9">The sequence shown here is derived from an EMBL/GenBank/DDBJ whole genome shotgun (WGS) entry which is preliminary data.</text>
</comment>
<reference evidence="9" key="1">
    <citation type="submission" date="2023-03" db="EMBL/GenBank/DDBJ databases">
        <authorList>
            <person name="Steffen K."/>
            <person name="Cardenas P."/>
        </authorList>
    </citation>
    <scope>NUCLEOTIDE SEQUENCE</scope>
</reference>
<dbReference type="HAMAP" id="MF_00120">
    <property type="entry name" value="GatA"/>
    <property type="match status" value="1"/>
</dbReference>
<comment type="subunit">
    <text evidence="7">Subunit of the heterotrimeric GatCAB amidotransferase (AdT) complex, composed of A, B and C subunits.</text>
</comment>
<evidence type="ECO:0000256" key="4">
    <source>
        <dbReference type="ARBA" id="ARBA00022840"/>
    </source>
</evidence>
<feature type="active site" description="Charge relay system" evidence="7">
    <location>
        <position position="159"/>
    </location>
</feature>
<dbReference type="EMBL" id="CASHTH010003182">
    <property type="protein sequence ID" value="CAI8041348.1"/>
    <property type="molecule type" value="Genomic_DNA"/>
</dbReference>
<comment type="similarity">
    <text evidence="1 7">Belongs to the amidase family. GatA subfamily.</text>
</comment>
<feature type="active site" description="Charge relay system" evidence="7">
    <location>
        <position position="84"/>
    </location>
</feature>
<keyword evidence="10" id="KW-1185">Reference proteome</keyword>
<keyword evidence="2 7" id="KW-0436">Ligase</keyword>
<dbReference type="GO" id="GO:0005524">
    <property type="term" value="F:ATP binding"/>
    <property type="evidence" value="ECO:0007669"/>
    <property type="project" value="UniProtKB-KW"/>
</dbReference>
<name>A0AA35X114_GEOBA</name>
<dbReference type="AlphaFoldDB" id="A0AA35X114"/>
<comment type="catalytic activity">
    <reaction evidence="6 7">
        <text>L-glutamyl-tRNA(Gln) + L-glutamine + ATP + H2O = L-glutaminyl-tRNA(Gln) + L-glutamate + ADP + phosphate + H(+)</text>
        <dbReference type="Rhea" id="RHEA:17521"/>
        <dbReference type="Rhea" id="RHEA-COMP:9681"/>
        <dbReference type="Rhea" id="RHEA-COMP:9684"/>
        <dbReference type="ChEBI" id="CHEBI:15377"/>
        <dbReference type="ChEBI" id="CHEBI:15378"/>
        <dbReference type="ChEBI" id="CHEBI:29985"/>
        <dbReference type="ChEBI" id="CHEBI:30616"/>
        <dbReference type="ChEBI" id="CHEBI:43474"/>
        <dbReference type="ChEBI" id="CHEBI:58359"/>
        <dbReference type="ChEBI" id="CHEBI:78520"/>
        <dbReference type="ChEBI" id="CHEBI:78521"/>
        <dbReference type="ChEBI" id="CHEBI:456216"/>
        <dbReference type="EC" id="6.3.5.7"/>
    </reaction>
</comment>
<evidence type="ECO:0000256" key="7">
    <source>
        <dbReference type="HAMAP-Rule" id="MF_03150"/>
    </source>
</evidence>
<dbReference type="InterPro" id="IPR000120">
    <property type="entry name" value="Amidase"/>
</dbReference>
<dbReference type="GO" id="GO:0050567">
    <property type="term" value="F:glutaminyl-tRNA synthase (glutamine-hydrolyzing) activity"/>
    <property type="evidence" value="ECO:0007669"/>
    <property type="project" value="UniProtKB-UniRule"/>
</dbReference>
<dbReference type="InterPro" id="IPR036928">
    <property type="entry name" value="AS_sf"/>
</dbReference>
<evidence type="ECO:0000256" key="6">
    <source>
        <dbReference type="ARBA" id="ARBA00047407"/>
    </source>
</evidence>